<dbReference type="InterPro" id="IPR009057">
    <property type="entry name" value="Homeodomain-like_sf"/>
</dbReference>
<organism evidence="9 10">
    <name type="scientific">Fasciolopsis buskii</name>
    <dbReference type="NCBI Taxonomy" id="27845"/>
    <lineage>
        <taxon>Eukaryota</taxon>
        <taxon>Metazoa</taxon>
        <taxon>Spiralia</taxon>
        <taxon>Lophotrochozoa</taxon>
        <taxon>Platyhelminthes</taxon>
        <taxon>Trematoda</taxon>
        <taxon>Digenea</taxon>
        <taxon>Plagiorchiida</taxon>
        <taxon>Echinostomata</taxon>
        <taxon>Echinostomatoidea</taxon>
        <taxon>Fasciolidae</taxon>
        <taxon>Fasciolopsis</taxon>
    </lineage>
</organism>
<keyword evidence="2" id="KW-0217">Developmental protein</keyword>
<dbReference type="OrthoDB" id="6238009at2759"/>
<dbReference type="GO" id="GO:0005634">
    <property type="term" value="C:nucleus"/>
    <property type="evidence" value="ECO:0007669"/>
    <property type="project" value="UniProtKB-SubCell"/>
</dbReference>
<evidence type="ECO:0000256" key="3">
    <source>
        <dbReference type="ARBA" id="ARBA00023125"/>
    </source>
</evidence>
<dbReference type="Gene3D" id="1.10.10.60">
    <property type="entry name" value="Homeodomain-like"/>
    <property type="match status" value="1"/>
</dbReference>
<evidence type="ECO:0000256" key="1">
    <source>
        <dbReference type="ARBA" id="ARBA00004123"/>
    </source>
</evidence>
<dbReference type="PANTHER" id="PTHR45946">
    <property type="entry name" value="HOMEOBOX PROTEIN ROUGH-RELATED"/>
    <property type="match status" value="1"/>
</dbReference>
<evidence type="ECO:0000256" key="6">
    <source>
        <dbReference type="PROSITE-ProRule" id="PRU00108"/>
    </source>
</evidence>
<evidence type="ECO:0000256" key="5">
    <source>
        <dbReference type="ARBA" id="ARBA00023242"/>
    </source>
</evidence>
<feature type="domain" description="Homeobox" evidence="8">
    <location>
        <begin position="562"/>
        <end position="622"/>
    </location>
</feature>
<comment type="subcellular location">
    <subcellularLocation>
        <location evidence="1 6 7">Nucleus</location>
    </subcellularLocation>
</comment>
<keyword evidence="3 6" id="KW-0238">DNA-binding</keyword>
<dbReference type="InterPro" id="IPR046327">
    <property type="entry name" value="HXA1/B1/D1"/>
</dbReference>
<gene>
    <name evidence="9" type="ORF">FBUS_06462</name>
</gene>
<feature type="DNA-binding region" description="Homeobox" evidence="6">
    <location>
        <begin position="564"/>
        <end position="623"/>
    </location>
</feature>
<keyword evidence="10" id="KW-1185">Reference proteome</keyword>
<evidence type="ECO:0000256" key="4">
    <source>
        <dbReference type="ARBA" id="ARBA00023155"/>
    </source>
</evidence>
<dbReference type="SMART" id="SM00389">
    <property type="entry name" value="HOX"/>
    <property type="match status" value="1"/>
</dbReference>
<dbReference type="InterPro" id="IPR001356">
    <property type="entry name" value="HD"/>
</dbReference>
<accession>A0A8E0S202</accession>
<dbReference type="GO" id="GO:0000978">
    <property type="term" value="F:RNA polymerase II cis-regulatory region sequence-specific DNA binding"/>
    <property type="evidence" value="ECO:0007669"/>
    <property type="project" value="TreeGrafter"/>
</dbReference>
<sequence length="710" mass="79455">MNLSVDYTLYNLDHKTIPFNLPSAERDSRNSVDRETDAHALRLSAYPPANFFPHYPKLNGFCSHYVSPSVPPMVYSANSYGALIASEMDPNQLNINQPEMNSIKQIARDCDRFGRPPLVCQESYTDEYGPHQLYTDYGTIALSAGDKSEWEACAFRRITTIAQPEMCNRIGGSYSASFSLPTECSGYSPDNNTAAYNSVQTFSQSPVQTRSSCETSLGKTCELAQPDPDKHVLDVKSDEQEKRFAVMNTQHNTEAHFTIDVSQGEHEFVLFDLERRKTDVQETHHCSSSTHRQSHLKWEPDISSYHSFPPKNVTAESTTDESALCSVGFIVNVCSSLESPAPSSQLKLNRVNRTSRTQIEQTVHLSPAATAFDCNGYLVRSEQCGANEETKREEVGPFSCRTNTNERLGKTISSASELNCSGLKQSVAGAKSSPSMTNTPVTRCPLPFKWMQIKRQQPRPLGPISTYNNANLKAIGKQDRLNRGKDDPKLATETNTKLMRRCNSDLKCFKFDLPASGQDCPGLLGAVETSDDTLWSNRCDELKQAQNLMACSDINAGLFSGVNSINGRTNFTNKQLTELEKEFHFNRYLTRARRIEIASDLGLTETQVKIWFQNRRMKQKKRMRDHFPAAAKDAEDSKAPILVWNTATKSEAREACTPFSNYCDKLSVSQSVASCCEENSFAYTNPNYNSANECNFKLNIPTNLYEFYAG</sequence>
<name>A0A8E0S202_9TREM</name>
<dbReference type="SUPFAM" id="SSF46689">
    <property type="entry name" value="Homeodomain-like"/>
    <property type="match status" value="1"/>
</dbReference>
<comment type="caution">
    <text evidence="9">The sequence shown here is derived from an EMBL/GenBank/DDBJ whole genome shotgun (WGS) entry which is preliminary data.</text>
</comment>
<dbReference type="PRINTS" id="PR00024">
    <property type="entry name" value="HOMEOBOX"/>
</dbReference>
<dbReference type="PRINTS" id="PR00031">
    <property type="entry name" value="HTHREPRESSR"/>
</dbReference>
<dbReference type="CDD" id="cd00086">
    <property type="entry name" value="homeodomain"/>
    <property type="match status" value="1"/>
</dbReference>
<evidence type="ECO:0000313" key="10">
    <source>
        <dbReference type="Proteomes" id="UP000728185"/>
    </source>
</evidence>
<evidence type="ECO:0000259" key="8">
    <source>
        <dbReference type="PROSITE" id="PS50071"/>
    </source>
</evidence>
<dbReference type="InterPro" id="IPR020479">
    <property type="entry name" value="HD_metazoa"/>
</dbReference>
<dbReference type="AlphaFoldDB" id="A0A8E0S202"/>
<dbReference type="InterPro" id="IPR017970">
    <property type="entry name" value="Homeobox_CS"/>
</dbReference>
<dbReference type="Pfam" id="PF00046">
    <property type="entry name" value="Homeodomain"/>
    <property type="match status" value="1"/>
</dbReference>
<keyword evidence="5 6" id="KW-0539">Nucleus</keyword>
<reference evidence="9" key="1">
    <citation type="submission" date="2019-05" db="EMBL/GenBank/DDBJ databases">
        <title>Annotation for the trematode Fasciolopsis buski.</title>
        <authorList>
            <person name="Choi Y.-J."/>
        </authorList>
    </citation>
    <scope>NUCLEOTIDE SEQUENCE</scope>
    <source>
        <strain evidence="9">HT</strain>
        <tissue evidence="9">Whole worm</tissue>
    </source>
</reference>
<keyword evidence="4 6" id="KW-0371">Homeobox</keyword>
<protein>
    <submittedName>
        <fullName evidence="9">Hox1/lab protein</fullName>
    </submittedName>
</protein>
<dbReference type="Proteomes" id="UP000728185">
    <property type="component" value="Unassembled WGS sequence"/>
</dbReference>
<evidence type="ECO:0000256" key="2">
    <source>
        <dbReference type="ARBA" id="ARBA00022473"/>
    </source>
</evidence>
<evidence type="ECO:0000256" key="7">
    <source>
        <dbReference type="RuleBase" id="RU000682"/>
    </source>
</evidence>
<dbReference type="PROSITE" id="PS50071">
    <property type="entry name" value="HOMEOBOX_2"/>
    <property type="match status" value="1"/>
</dbReference>
<proteinExistence type="predicted"/>
<dbReference type="EMBL" id="LUCM01002697">
    <property type="protein sequence ID" value="KAA0196971.1"/>
    <property type="molecule type" value="Genomic_DNA"/>
</dbReference>
<dbReference type="InterPro" id="IPR000047">
    <property type="entry name" value="HTH_motif"/>
</dbReference>
<evidence type="ECO:0000313" key="9">
    <source>
        <dbReference type="EMBL" id="KAA0196971.1"/>
    </source>
</evidence>
<dbReference type="PANTHER" id="PTHR45946:SF4">
    <property type="entry name" value="HOMEOBOX PROTEIN ROUGH-RELATED"/>
    <property type="match status" value="1"/>
</dbReference>
<dbReference type="PROSITE" id="PS00027">
    <property type="entry name" value="HOMEOBOX_1"/>
    <property type="match status" value="1"/>
</dbReference>
<dbReference type="GO" id="GO:0000981">
    <property type="term" value="F:DNA-binding transcription factor activity, RNA polymerase II-specific"/>
    <property type="evidence" value="ECO:0007669"/>
    <property type="project" value="InterPro"/>
</dbReference>